<dbReference type="SUPFAM" id="SSF54001">
    <property type="entry name" value="Cysteine proteinases"/>
    <property type="match status" value="1"/>
</dbReference>
<dbReference type="Gene3D" id="2.30.30.40">
    <property type="entry name" value="SH3 Domains"/>
    <property type="match status" value="2"/>
</dbReference>
<feature type="domain" description="NlpC/P60" evidence="6">
    <location>
        <begin position="168"/>
        <end position="293"/>
    </location>
</feature>
<dbReference type="AlphaFoldDB" id="A0A7C8LSP5"/>
<evidence type="ECO:0000256" key="2">
    <source>
        <dbReference type="ARBA" id="ARBA00022670"/>
    </source>
</evidence>
<gene>
    <name evidence="7" type="ORF">GND95_10090</name>
</gene>
<dbReference type="InterPro" id="IPR051202">
    <property type="entry name" value="Peptidase_C40"/>
</dbReference>
<dbReference type="InterPro" id="IPR038765">
    <property type="entry name" value="Papain-like_cys_pep_sf"/>
</dbReference>
<comment type="caution">
    <text evidence="7">The sequence shown here is derived from an EMBL/GenBank/DDBJ whole genome shotgun (WGS) entry which is preliminary data.</text>
</comment>
<evidence type="ECO:0000259" key="5">
    <source>
        <dbReference type="PROSITE" id="PS51781"/>
    </source>
</evidence>
<reference evidence="7 8" key="1">
    <citation type="submission" date="2019-12" db="EMBL/GenBank/DDBJ databases">
        <title>Defluviitalea raffinosedens, isolated from a biogas fermenter, genome sequencing and characterization.</title>
        <authorList>
            <person name="Rettenmaier R."/>
            <person name="Schneider M."/>
            <person name="Neuhaus K."/>
            <person name="Liebl W."/>
            <person name="Zverlov V."/>
        </authorList>
    </citation>
    <scope>NUCLEOTIDE SEQUENCE [LARGE SCALE GENOMIC DNA]</scope>
    <source>
        <strain evidence="7 8">249c-K6</strain>
    </source>
</reference>
<sequence>MIKWGRLTSITFVLGLFSILNVSNTYAKTTAVSLENNVDVWGKASQTEEAISTLDKNEEVEIIGTEGDYYVIALNNGEEGYVVRDLLKIASVDAVSTGDHVNIRQAPNTRCNVLGQVNKGDALIVTGKSGDWYQIKYNGNEAWIHGDYVKTMEDVFVTEKKGQASNSNNLGEEIVEYAKRFIGTPYRYAGTDLTSGVDCSGFTQAVMSHFGIYLSRPSSAQANDGVTISKQELQAGDLVFFDTSGSNNGRISHVGIYVGNNKFIHADSSRGVIINSLNEDYYIRTYVKAVRVL</sequence>
<dbReference type="PANTHER" id="PTHR47053">
    <property type="entry name" value="MUREIN DD-ENDOPEPTIDASE MEPH-RELATED"/>
    <property type="match status" value="1"/>
</dbReference>
<keyword evidence="8" id="KW-1185">Reference proteome</keyword>
<dbReference type="SUPFAM" id="SSF50044">
    <property type="entry name" value="SH3-domain"/>
    <property type="match status" value="1"/>
</dbReference>
<dbReference type="OrthoDB" id="9808890at2"/>
<evidence type="ECO:0000256" key="4">
    <source>
        <dbReference type="ARBA" id="ARBA00022807"/>
    </source>
</evidence>
<dbReference type="PROSITE" id="PS51781">
    <property type="entry name" value="SH3B"/>
    <property type="match status" value="1"/>
</dbReference>
<evidence type="ECO:0000313" key="8">
    <source>
        <dbReference type="Proteomes" id="UP000483018"/>
    </source>
</evidence>
<keyword evidence="4" id="KW-0788">Thiol protease</keyword>
<dbReference type="RefSeq" id="WP_158740965.1">
    <property type="nucleotide sequence ID" value="NZ_JAFBEP010000025.1"/>
</dbReference>
<dbReference type="Proteomes" id="UP000483018">
    <property type="component" value="Unassembled WGS sequence"/>
</dbReference>
<proteinExistence type="inferred from homology"/>
<protein>
    <submittedName>
        <fullName evidence="7">SH3 domain-containing protein</fullName>
    </submittedName>
</protein>
<dbReference type="GO" id="GO:0008234">
    <property type="term" value="F:cysteine-type peptidase activity"/>
    <property type="evidence" value="ECO:0007669"/>
    <property type="project" value="UniProtKB-KW"/>
</dbReference>
<comment type="similarity">
    <text evidence="1">Belongs to the peptidase C40 family.</text>
</comment>
<evidence type="ECO:0000259" key="6">
    <source>
        <dbReference type="PROSITE" id="PS51935"/>
    </source>
</evidence>
<dbReference type="InterPro" id="IPR036028">
    <property type="entry name" value="SH3-like_dom_sf"/>
</dbReference>
<keyword evidence="3" id="KW-0378">Hydrolase</keyword>
<evidence type="ECO:0000256" key="1">
    <source>
        <dbReference type="ARBA" id="ARBA00007074"/>
    </source>
</evidence>
<keyword evidence="2" id="KW-0645">Protease</keyword>
<dbReference type="SMART" id="SM00287">
    <property type="entry name" value="SH3b"/>
    <property type="match status" value="2"/>
</dbReference>
<feature type="domain" description="SH3b" evidence="5">
    <location>
        <begin position="91"/>
        <end position="153"/>
    </location>
</feature>
<organism evidence="7 8">
    <name type="scientific">Defluviitalea raffinosedens</name>
    <dbReference type="NCBI Taxonomy" id="1450156"/>
    <lineage>
        <taxon>Bacteria</taxon>
        <taxon>Bacillati</taxon>
        <taxon>Bacillota</taxon>
        <taxon>Clostridia</taxon>
        <taxon>Lachnospirales</taxon>
        <taxon>Defluviitaleaceae</taxon>
        <taxon>Defluviitalea</taxon>
    </lineage>
</organism>
<evidence type="ECO:0000313" key="7">
    <source>
        <dbReference type="EMBL" id="KAE9633210.1"/>
    </source>
</evidence>
<dbReference type="Gene3D" id="3.90.1720.10">
    <property type="entry name" value="endopeptidase domain like (from Nostoc punctiforme)"/>
    <property type="match status" value="1"/>
</dbReference>
<dbReference type="InterPro" id="IPR000064">
    <property type="entry name" value="NLP_P60_dom"/>
</dbReference>
<dbReference type="InterPro" id="IPR003646">
    <property type="entry name" value="SH3-like_bac-type"/>
</dbReference>
<dbReference type="Pfam" id="PF08239">
    <property type="entry name" value="SH3_3"/>
    <property type="match status" value="2"/>
</dbReference>
<dbReference type="PANTHER" id="PTHR47053:SF1">
    <property type="entry name" value="MUREIN DD-ENDOPEPTIDASE MEPH-RELATED"/>
    <property type="match status" value="1"/>
</dbReference>
<dbReference type="GO" id="GO:0006508">
    <property type="term" value="P:proteolysis"/>
    <property type="evidence" value="ECO:0007669"/>
    <property type="project" value="UniProtKB-KW"/>
</dbReference>
<name>A0A7C8LSP5_9FIRM</name>
<dbReference type="PROSITE" id="PS51935">
    <property type="entry name" value="NLPC_P60"/>
    <property type="match status" value="1"/>
</dbReference>
<dbReference type="Pfam" id="PF00877">
    <property type="entry name" value="NLPC_P60"/>
    <property type="match status" value="1"/>
</dbReference>
<dbReference type="EMBL" id="WSLF01000009">
    <property type="protein sequence ID" value="KAE9633210.1"/>
    <property type="molecule type" value="Genomic_DNA"/>
</dbReference>
<accession>A0A7C8LSP5</accession>
<evidence type="ECO:0000256" key="3">
    <source>
        <dbReference type="ARBA" id="ARBA00022801"/>
    </source>
</evidence>